<dbReference type="Proteomes" id="UP000717696">
    <property type="component" value="Unassembled WGS sequence"/>
</dbReference>
<accession>A0A9P9EBL3</accession>
<reference evidence="1" key="1">
    <citation type="journal article" date="2021" name="Nat. Commun.">
        <title>Genetic determinants of endophytism in the Arabidopsis root mycobiome.</title>
        <authorList>
            <person name="Mesny F."/>
            <person name="Miyauchi S."/>
            <person name="Thiergart T."/>
            <person name="Pickel B."/>
            <person name="Atanasova L."/>
            <person name="Karlsson M."/>
            <person name="Huettel B."/>
            <person name="Barry K.W."/>
            <person name="Haridas S."/>
            <person name="Chen C."/>
            <person name="Bauer D."/>
            <person name="Andreopoulos W."/>
            <person name="Pangilinan J."/>
            <person name="LaButti K."/>
            <person name="Riley R."/>
            <person name="Lipzen A."/>
            <person name="Clum A."/>
            <person name="Drula E."/>
            <person name="Henrissat B."/>
            <person name="Kohler A."/>
            <person name="Grigoriev I.V."/>
            <person name="Martin F.M."/>
            <person name="Hacquard S."/>
        </authorList>
    </citation>
    <scope>NUCLEOTIDE SEQUENCE</scope>
    <source>
        <strain evidence="1">MPI-CAGE-AT-0021</strain>
    </source>
</reference>
<comment type="caution">
    <text evidence="1">The sequence shown here is derived from an EMBL/GenBank/DDBJ whole genome shotgun (WGS) entry which is preliminary data.</text>
</comment>
<dbReference type="EMBL" id="JAGMUU010000017">
    <property type="protein sequence ID" value="KAH7134638.1"/>
    <property type="molecule type" value="Genomic_DNA"/>
</dbReference>
<keyword evidence="2" id="KW-1185">Reference proteome</keyword>
<organism evidence="1 2">
    <name type="scientific">Dactylonectria estremocensis</name>
    <dbReference type="NCBI Taxonomy" id="1079267"/>
    <lineage>
        <taxon>Eukaryota</taxon>
        <taxon>Fungi</taxon>
        <taxon>Dikarya</taxon>
        <taxon>Ascomycota</taxon>
        <taxon>Pezizomycotina</taxon>
        <taxon>Sordariomycetes</taxon>
        <taxon>Hypocreomycetidae</taxon>
        <taxon>Hypocreales</taxon>
        <taxon>Nectriaceae</taxon>
        <taxon>Dactylonectria</taxon>
    </lineage>
</organism>
<evidence type="ECO:0000313" key="1">
    <source>
        <dbReference type="EMBL" id="KAH7134638.1"/>
    </source>
</evidence>
<proteinExistence type="predicted"/>
<protein>
    <submittedName>
        <fullName evidence="1">Uncharacterized protein</fullName>
    </submittedName>
</protein>
<evidence type="ECO:0000313" key="2">
    <source>
        <dbReference type="Proteomes" id="UP000717696"/>
    </source>
</evidence>
<dbReference type="AlphaFoldDB" id="A0A9P9EBL3"/>
<name>A0A9P9EBL3_9HYPO</name>
<sequence length="223" mass="24824">MWWPRQGPNEPPCPQDDVGRTGFCAQPRIDAAQMTPENGGELLCREKTGSRSREAALRKVQKSWVLRQCLGPPRRLGSSAHSCPWSVVAFFFARPGLTHSREALSSCRVEALFWVPDPPELKVSRFRQMVQGKGRCRGAMAWRLRFDLERANSASCRINVNPPKPGQPAVGASTRLWTCAAWRPCLGLMTMVVDLVCDILLSASSPVRLHSRSSPPTFDVLSR</sequence>
<gene>
    <name evidence="1" type="ORF">B0J13DRAFT_85886</name>
</gene>